<protein>
    <submittedName>
        <fullName evidence="1">Uncharacterized protein</fullName>
    </submittedName>
</protein>
<gene>
    <name evidence="1" type="ORF">SK128_001478</name>
</gene>
<comment type="caution">
    <text evidence="1">The sequence shown here is derived from an EMBL/GenBank/DDBJ whole genome shotgun (WGS) entry which is preliminary data.</text>
</comment>
<reference evidence="1 2" key="1">
    <citation type="submission" date="2023-11" db="EMBL/GenBank/DDBJ databases">
        <title>Halocaridina rubra genome assembly.</title>
        <authorList>
            <person name="Smith C."/>
        </authorList>
    </citation>
    <scope>NUCLEOTIDE SEQUENCE [LARGE SCALE GENOMIC DNA]</scope>
    <source>
        <strain evidence="1">EP-1</strain>
        <tissue evidence="1">Whole</tissue>
    </source>
</reference>
<proteinExistence type="predicted"/>
<sequence>MTSDSKTSEELLKEYLLPCVDLQPPSRVTLEEFIEKSDAFPVPFPVHTARAKTLLQNGHDKEDLEDKINSAYPLIHERLLPLLATFVDKKKQYGRKREKDLYSSMKLLELVDRLLKKRPVVFFKASDSYLLRDGSDGCEGFENIGHSHESPKLPIKEYMSYDEIKLSALLCVSSKSAFINDGSRHNRGVPGPAGNFQKDGVIVGMVGARFEREGVMEWQDCAITPEQNTRDKGYGDDPPEKRWLIKEWGLLWNKAPLPLWKDAEGENYLSITSKMKLNRASYKARIKMSLEILLAEASLRAKAAGLLAYVHVVGLGLGVWQVCPQQSEIFVEAWGDALSSMDTTHIGHVDFSWIPASNCHGVEDGNIFPGTNVTLHFSRRALHAPVPDGTLLVVSFAWDGNSLPGNEYWKGMLSASGDPAAACSSQIAELHNSHINPLVTATNLHIASNKGIEHISEYARRVLQA</sequence>
<evidence type="ECO:0000313" key="1">
    <source>
        <dbReference type="EMBL" id="KAK7079174.1"/>
    </source>
</evidence>
<dbReference type="Proteomes" id="UP001381693">
    <property type="component" value="Unassembled WGS sequence"/>
</dbReference>
<keyword evidence="2" id="KW-1185">Reference proteome</keyword>
<evidence type="ECO:0000313" key="2">
    <source>
        <dbReference type="Proteomes" id="UP001381693"/>
    </source>
</evidence>
<name>A0AAN8XIY7_HALRR</name>
<accession>A0AAN8XIY7</accession>
<dbReference type="EMBL" id="JAXCGZ010007569">
    <property type="protein sequence ID" value="KAK7079174.1"/>
    <property type="molecule type" value="Genomic_DNA"/>
</dbReference>
<dbReference type="InterPro" id="IPR032063">
    <property type="entry name" value="MavL-like"/>
</dbReference>
<organism evidence="1 2">
    <name type="scientific">Halocaridina rubra</name>
    <name type="common">Hawaiian red shrimp</name>
    <dbReference type="NCBI Taxonomy" id="373956"/>
    <lineage>
        <taxon>Eukaryota</taxon>
        <taxon>Metazoa</taxon>
        <taxon>Ecdysozoa</taxon>
        <taxon>Arthropoda</taxon>
        <taxon>Crustacea</taxon>
        <taxon>Multicrustacea</taxon>
        <taxon>Malacostraca</taxon>
        <taxon>Eumalacostraca</taxon>
        <taxon>Eucarida</taxon>
        <taxon>Decapoda</taxon>
        <taxon>Pleocyemata</taxon>
        <taxon>Caridea</taxon>
        <taxon>Atyoidea</taxon>
        <taxon>Atyidae</taxon>
        <taxon>Halocaridina</taxon>
    </lineage>
</organism>
<dbReference type="Pfam" id="PF16062">
    <property type="entry name" value="MavL-like"/>
    <property type="match status" value="1"/>
</dbReference>
<dbReference type="AlphaFoldDB" id="A0AAN8XIY7"/>